<dbReference type="PANTHER" id="PTHR12521:SF0">
    <property type="entry name" value="ADP-RIBOSE GLYCOHYDROLASE OARD1"/>
    <property type="match status" value="1"/>
</dbReference>
<gene>
    <name evidence="1" type="ORF">N7494_010388</name>
</gene>
<dbReference type="Gene3D" id="3.40.220.10">
    <property type="entry name" value="Leucine Aminopeptidase, subunit E, domain 1"/>
    <property type="match status" value="1"/>
</dbReference>
<dbReference type="EMBL" id="JAQIZZ010000008">
    <property type="protein sequence ID" value="KAJ5523738.1"/>
    <property type="molecule type" value="Genomic_DNA"/>
</dbReference>
<proteinExistence type="predicted"/>
<evidence type="ECO:0000313" key="1">
    <source>
        <dbReference type="EMBL" id="KAJ5523738.1"/>
    </source>
</evidence>
<organism evidence="1 2">
    <name type="scientific">Penicillium frequentans</name>
    <dbReference type="NCBI Taxonomy" id="3151616"/>
    <lineage>
        <taxon>Eukaryota</taxon>
        <taxon>Fungi</taxon>
        <taxon>Dikarya</taxon>
        <taxon>Ascomycota</taxon>
        <taxon>Pezizomycotina</taxon>
        <taxon>Eurotiomycetes</taxon>
        <taxon>Eurotiomycetidae</taxon>
        <taxon>Eurotiales</taxon>
        <taxon>Aspergillaceae</taxon>
        <taxon>Penicillium</taxon>
    </lineage>
</organism>
<reference evidence="1 2" key="1">
    <citation type="journal article" date="2023" name="IMA Fungus">
        <title>Comparative genomic study of the Penicillium genus elucidates a diverse pangenome and 15 lateral gene transfer events.</title>
        <authorList>
            <person name="Petersen C."/>
            <person name="Sorensen T."/>
            <person name="Nielsen M.R."/>
            <person name="Sondergaard T.E."/>
            <person name="Sorensen J.L."/>
            <person name="Fitzpatrick D.A."/>
            <person name="Frisvad J.C."/>
            <person name="Nielsen K.L."/>
        </authorList>
    </citation>
    <scope>NUCLEOTIDE SEQUENCE [LARGE SCALE GENOMIC DNA]</scope>
    <source>
        <strain evidence="1 2">IBT 35679</strain>
    </source>
</reference>
<dbReference type="InterPro" id="IPR050892">
    <property type="entry name" value="ADP-ribose_metab_enzymes"/>
</dbReference>
<sequence>MAYHDISPENIDSVTEKPGDIFDAPPRSALIHACNARGSWGAGIARDFARNYPWAYTKYREYCLKWKGENKFHDILNLHATGDQAKTISVRFPVGTALIIYPETWFSEPGMRPWVICLFTSADYGNRVDSPDMILNNTNAALHDLRQRLDLGRKQQSESANIDQLYACRFNSGLFGIPWAKTKELVDRVSLGLPLTIVYPPEEAAEETKAAKKCIAVF</sequence>
<protein>
    <recommendedName>
        <fullName evidence="3">ADP-ribose 1''-phosphate phosphatase</fullName>
    </recommendedName>
</protein>
<comment type="caution">
    <text evidence="1">The sequence shown here is derived from an EMBL/GenBank/DDBJ whole genome shotgun (WGS) entry which is preliminary data.</text>
</comment>
<dbReference type="AlphaFoldDB" id="A0AAD6CHN7"/>
<dbReference type="PANTHER" id="PTHR12521">
    <property type="entry name" value="PROTEIN C6ORF130"/>
    <property type="match status" value="1"/>
</dbReference>
<name>A0AAD6CHN7_9EURO</name>
<dbReference type="Proteomes" id="UP001220324">
    <property type="component" value="Unassembled WGS sequence"/>
</dbReference>
<accession>A0AAD6CHN7</accession>
<dbReference type="GO" id="GO:0140291">
    <property type="term" value="P:peptidyl-glutamate ADP-deribosylation"/>
    <property type="evidence" value="ECO:0007669"/>
    <property type="project" value="TreeGrafter"/>
</dbReference>
<dbReference type="InterPro" id="IPR043472">
    <property type="entry name" value="Macro_dom-like"/>
</dbReference>
<dbReference type="SUPFAM" id="SSF52949">
    <property type="entry name" value="Macro domain-like"/>
    <property type="match status" value="1"/>
</dbReference>
<keyword evidence="2" id="KW-1185">Reference proteome</keyword>
<evidence type="ECO:0008006" key="3">
    <source>
        <dbReference type="Google" id="ProtNLM"/>
    </source>
</evidence>
<evidence type="ECO:0000313" key="2">
    <source>
        <dbReference type="Proteomes" id="UP001220324"/>
    </source>
</evidence>